<evidence type="ECO:0000256" key="1">
    <source>
        <dbReference type="ARBA" id="ARBA00004123"/>
    </source>
</evidence>
<evidence type="ECO:0000313" key="10">
    <source>
        <dbReference type="EMBL" id="RDW91901.1"/>
    </source>
</evidence>
<name>A0A3D8T0E9_9HELO</name>
<dbReference type="GO" id="GO:0070847">
    <property type="term" value="C:core mediator complex"/>
    <property type="evidence" value="ECO:0007669"/>
    <property type="project" value="TreeGrafter"/>
</dbReference>
<sequence length="316" mass="34676">MDKIIDNRFERVEKALATLINSISTYNPSPALANDLVTADVELSKGLQQLSEHQSNHAKILSLRATSTALDAQIRDTLTLLTTTRAELLATPATTFQSATNPVSYSDLLSYARRISKFTLPASFREAEVAAAPAVIPETTDTSVGGNSTPKDAQTNGSLSNMSTTNGAGESQSANTAMEIDGETGASQAQISSQDTTLPIEWQQYLDTNTGVQFAPWPSEETIRRGALASIQILTDQGIDLESFDPAKSAELEAERQRIEEENERAREEEKARLEEERRKEMERRMSISGAGSAPRMEEQKPKVFQLEDFEDDDDD</sequence>
<dbReference type="EMBL" id="PDLN01000002">
    <property type="protein sequence ID" value="RDW91901.1"/>
    <property type="molecule type" value="Genomic_DNA"/>
</dbReference>
<keyword evidence="4 8" id="KW-0805">Transcription regulation</keyword>
<feature type="compositionally biased region" description="Basic and acidic residues" evidence="9">
    <location>
        <begin position="253"/>
        <end position="286"/>
    </location>
</feature>
<evidence type="ECO:0000256" key="8">
    <source>
        <dbReference type="RuleBase" id="RU364141"/>
    </source>
</evidence>
<evidence type="ECO:0000256" key="9">
    <source>
        <dbReference type="SAM" id="MobiDB-lite"/>
    </source>
</evidence>
<comment type="subunit">
    <text evidence="8">Component of the Mediator complex.</text>
</comment>
<comment type="caution">
    <text evidence="10">The sequence shown here is derived from an EMBL/GenBank/DDBJ whole genome shotgun (WGS) entry which is preliminary data.</text>
</comment>
<dbReference type="Proteomes" id="UP000256328">
    <property type="component" value="Unassembled WGS sequence"/>
</dbReference>
<comment type="similarity">
    <text evidence="2 8">Belongs to the Mediator complex subunit 4 family.</text>
</comment>
<evidence type="ECO:0000256" key="2">
    <source>
        <dbReference type="ARBA" id="ARBA00009626"/>
    </source>
</evidence>
<feature type="region of interest" description="Disordered" evidence="9">
    <location>
        <begin position="253"/>
        <end position="316"/>
    </location>
</feature>
<dbReference type="PANTHER" id="PTHR13208">
    <property type="entry name" value="MEDIATOR OF RNA POLYMERASE II TRANSCRIPTION SUBUNIT 4"/>
    <property type="match status" value="1"/>
</dbReference>
<reference evidence="10 11" key="1">
    <citation type="journal article" date="2018" name="IMA Fungus">
        <title>IMA Genome-F 9: Draft genome sequence of Annulohypoxylon stygium, Aspergillus mulundensis, Berkeleyomyces basicola (syn. Thielaviopsis basicola), Ceratocystis smalleyi, two Cercospora beticola strains, Coleophoma cylindrospora, Fusarium fracticaudum, Phialophora cf. hyalina, and Morchella septimelata.</title>
        <authorList>
            <person name="Wingfield B.D."/>
            <person name="Bills G.F."/>
            <person name="Dong Y."/>
            <person name="Huang W."/>
            <person name="Nel W.J."/>
            <person name="Swalarsk-Parry B.S."/>
            <person name="Vaghefi N."/>
            <person name="Wilken P.M."/>
            <person name="An Z."/>
            <person name="de Beer Z.W."/>
            <person name="De Vos L."/>
            <person name="Chen L."/>
            <person name="Duong T.A."/>
            <person name="Gao Y."/>
            <person name="Hammerbacher A."/>
            <person name="Kikkert J.R."/>
            <person name="Li Y."/>
            <person name="Li H."/>
            <person name="Li K."/>
            <person name="Li Q."/>
            <person name="Liu X."/>
            <person name="Ma X."/>
            <person name="Naidoo K."/>
            <person name="Pethybridge S.J."/>
            <person name="Sun J."/>
            <person name="Steenkamp E.T."/>
            <person name="van der Nest M.A."/>
            <person name="van Wyk S."/>
            <person name="Wingfield M.J."/>
            <person name="Xiong C."/>
            <person name="Yue Q."/>
            <person name="Zhang X."/>
        </authorList>
    </citation>
    <scope>NUCLEOTIDE SEQUENCE [LARGE SCALE GENOMIC DNA]</scope>
    <source>
        <strain evidence="10 11">BP5796</strain>
    </source>
</reference>
<dbReference type="OrthoDB" id="1929813at2759"/>
<dbReference type="AlphaFoldDB" id="A0A3D8T0E9"/>
<evidence type="ECO:0000313" key="11">
    <source>
        <dbReference type="Proteomes" id="UP000256328"/>
    </source>
</evidence>
<keyword evidence="6 8" id="KW-0539">Nucleus</keyword>
<dbReference type="InterPro" id="IPR019258">
    <property type="entry name" value="Mediator_Med4"/>
</dbReference>
<protein>
    <recommendedName>
        <fullName evidence="3 8">Mediator of RNA polymerase II transcription subunit 4</fullName>
    </recommendedName>
    <alternativeName>
        <fullName evidence="7 8">Mediator complex subunit 4</fullName>
    </alternativeName>
</protein>
<proteinExistence type="inferred from homology"/>
<evidence type="ECO:0000256" key="5">
    <source>
        <dbReference type="ARBA" id="ARBA00023163"/>
    </source>
</evidence>
<organism evidence="10 11">
    <name type="scientific">Coleophoma crateriformis</name>
    <dbReference type="NCBI Taxonomy" id="565419"/>
    <lineage>
        <taxon>Eukaryota</taxon>
        <taxon>Fungi</taxon>
        <taxon>Dikarya</taxon>
        <taxon>Ascomycota</taxon>
        <taxon>Pezizomycotina</taxon>
        <taxon>Leotiomycetes</taxon>
        <taxon>Helotiales</taxon>
        <taxon>Dermateaceae</taxon>
        <taxon>Coleophoma</taxon>
    </lineage>
</organism>
<comment type="subcellular location">
    <subcellularLocation>
        <location evidence="1 8">Nucleus</location>
    </subcellularLocation>
</comment>
<dbReference type="GO" id="GO:0006357">
    <property type="term" value="P:regulation of transcription by RNA polymerase II"/>
    <property type="evidence" value="ECO:0007669"/>
    <property type="project" value="InterPro"/>
</dbReference>
<comment type="function">
    <text evidence="8">Component of the Mediator complex, a coactivator involved in the regulated transcription of nearly all RNA polymerase II-dependent genes. Mediator functions as a bridge to convey information from gene-specific regulatory proteins to the basal RNA polymerase II transcription machinery. Mediator is recruited to promoters by direct interactions with regulatory proteins and serves as a scaffold for the assembly of a functional preinitiation complex with RNA polymerase II and the general transcription factors.</text>
</comment>
<evidence type="ECO:0000256" key="3">
    <source>
        <dbReference type="ARBA" id="ARBA00020629"/>
    </source>
</evidence>
<dbReference type="GO" id="GO:0016592">
    <property type="term" value="C:mediator complex"/>
    <property type="evidence" value="ECO:0007669"/>
    <property type="project" value="InterPro"/>
</dbReference>
<keyword evidence="11" id="KW-1185">Reference proteome</keyword>
<feature type="region of interest" description="Disordered" evidence="9">
    <location>
        <begin position="139"/>
        <end position="173"/>
    </location>
</feature>
<gene>
    <name evidence="8" type="primary">MED4</name>
    <name evidence="10" type="ORF">BP5796_01295</name>
</gene>
<keyword evidence="5 8" id="KW-0804">Transcription</keyword>
<evidence type="ECO:0000256" key="7">
    <source>
        <dbReference type="ARBA" id="ARBA00031257"/>
    </source>
</evidence>
<dbReference type="Pfam" id="PF10018">
    <property type="entry name" value="Med4"/>
    <property type="match status" value="1"/>
</dbReference>
<evidence type="ECO:0000256" key="6">
    <source>
        <dbReference type="ARBA" id="ARBA00023242"/>
    </source>
</evidence>
<dbReference type="GO" id="GO:0003712">
    <property type="term" value="F:transcription coregulator activity"/>
    <property type="evidence" value="ECO:0007669"/>
    <property type="project" value="InterPro"/>
</dbReference>
<evidence type="ECO:0000256" key="4">
    <source>
        <dbReference type="ARBA" id="ARBA00023015"/>
    </source>
</evidence>
<keyword evidence="8" id="KW-0010">Activator</keyword>
<accession>A0A3D8T0E9</accession>
<dbReference type="PANTHER" id="PTHR13208:SF2">
    <property type="entry name" value="MEDIATOR OF RNA POLYMERASE II TRANSCRIPTION SUBUNIT 4"/>
    <property type="match status" value="1"/>
</dbReference>